<evidence type="ECO:0000313" key="2">
    <source>
        <dbReference type="Proteomes" id="UP000317636"/>
    </source>
</evidence>
<accession>A0AC61SYU8</accession>
<evidence type="ECO:0000313" key="1">
    <source>
        <dbReference type="EMBL" id="TPV38745.1"/>
    </source>
</evidence>
<comment type="caution">
    <text evidence="1">The sequence shown here is derived from an EMBL/GenBank/DDBJ whole genome shotgun (WGS) entry which is preliminary data.</text>
</comment>
<dbReference type="EMBL" id="VHIV01000010">
    <property type="protein sequence ID" value="TPV38745.1"/>
    <property type="molecule type" value="Genomic_DNA"/>
</dbReference>
<protein>
    <submittedName>
        <fullName evidence="1">Uncharacterized protein</fullName>
    </submittedName>
</protein>
<organism evidence="1 2">
    <name type="scientific">Bacillus dicomae</name>
    <dbReference type="NCBI Taxonomy" id="3088378"/>
    <lineage>
        <taxon>Bacteria</taxon>
        <taxon>Bacillati</taxon>
        <taxon>Bacillota</taxon>
        <taxon>Bacilli</taxon>
        <taxon>Bacillales</taxon>
        <taxon>Bacillaceae</taxon>
        <taxon>Bacillus</taxon>
        <taxon>Bacillus cereus group</taxon>
    </lineage>
</organism>
<name>A0AC61SYU8_9BACI</name>
<reference evidence="1" key="1">
    <citation type="submission" date="2019-06" db="EMBL/GenBank/DDBJ databases">
        <title>Draft genome sequence of Bacillus sp. strain MHSD28.</title>
        <authorList>
            <person name="Makuwa S.C."/>
            <person name="Serepa-Dlamini M.H."/>
        </authorList>
    </citation>
    <scope>NUCLEOTIDE SEQUENCE</scope>
    <source>
        <strain evidence="1">MHSD28</strain>
    </source>
</reference>
<sequence>MKLVASVLPTLFPHIMLHIYMFSYRDFVILGKIYPALMGSKTPTSKFSESKESRWGAGYP</sequence>
<gene>
    <name evidence="1" type="ORF">FJ659_25960</name>
</gene>
<dbReference type="Proteomes" id="UP000317636">
    <property type="component" value="Unassembled WGS sequence"/>
</dbReference>
<proteinExistence type="predicted"/>
<keyword evidence="2" id="KW-1185">Reference proteome</keyword>